<dbReference type="CDD" id="cd06261">
    <property type="entry name" value="TM_PBP2"/>
    <property type="match status" value="1"/>
</dbReference>
<keyword evidence="4 7" id="KW-0812">Transmembrane</keyword>
<feature type="transmembrane region" description="Helical" evidence="7">
    <location>
        <begin position="58"/>
        <end position="75"/>
    </location>
</feature>
<dbReference type="InterPro" id="IPR035906">
    <property type="entry name" value="MetI-like_sf"/>
</dbReference>
<feature type="transmembrane region" description="Helical" evidence="7">
    <location>
        <begin position="82"/>
        <end position="101"/>
    </location>
</feature>
<dbReference type="EMBL" id="CP042906">
    <property type="protein sequence ID" value="QEX17883.1"/>
    <property type="molecule type" value="Genomic_DNA"/>
</dbReference>
<comment type="similarity">
    <text evidence="7">Belongs to the binding-protein-dependent transport system permease family.</text>
</comment>
<evidence type="ECO:0000259" key="8">
    <source>
        <dbReference type="PROSITE" id="PS50928"/>
    </source>
</evidence>
<dbReference type="AlphaFoldDB" id="A0A5J6MKG9"/>
<dbReference type="Pfam" id="PF00528">
    <property type="entry name" value="BPD_transp_1"/>
    <property type="match status" value="1"/>
</dbReference>
<organism evidence="9 10">
    <name type="scientific">Hypericibacter terrae</name>
    <dbReference type="NCBI Taxonomy" id="2602015"/>
    <lineage>
        <taxon>Bacteria</taxon>
        <taxon>Pseudomonadati</taxon>
        <taxon>Pseudomonadota</taxon>
        <taxon>Alphaproteobacteria</taxon>
        <taxon>Rhodospirillales</taxon>
        <taxon>Dongiaceae</taxon>
        <taxon>Hypericibacter</taxon>
    </lineage>
</organism>
<dbReference type="GO" id="GO:0043190">
    <property type="term" value="C:ATP-binding cassette (ABC) transporter complex"/>
    <property type="evidence" value="ECO:0007669"/>
    <property type="project" value="TreeGrafter"/>
</dbReference>
<keyword evidence="2 7" id="KW-0813">Transport</keyword>
<feature type="transmembrane region" description="Helical" evidence="7">
    <location>
        <begin position="159"/>
        <end position="178"/>
    </location>
</feature>
<feature type="domain" description="ABC transmembrane type-1" evidence="8">
    <location>
        <begin position="104"/>
        <end position="283"/>
    </location>
</feature>
<keyword evidence="6 7" id="KW-0472">Membrane</keyword>
<evidence type="ECO:0000313" key="10">
    <source>
        <dbReference type="Proteomes" id="UP000326202"/>
    </source>
</evidence>
<name>A0A5J6MKG9_9PROT</name>
<sequence>MDQFWQWIAGIDEWIGSAPVPIGLWAKAAVDWLTGNFEWLFDGITNGLKYPIEGTAELLQQVPAVVLIAIIAGIAHWLQRSWAITAFVVVGLLFILNQQLWPDTVETLVLVIYSSFVSLAIGVPMGIFCARRPLFYQFLSPILDMMQTIPTFVYLVPTLVFFGLGMVPGMIATVIFVAPAPIRMTYLGISQVQKPLIEAGESFGCTRWQLLTRVKLPAALPTIMAGVTQTIMLSLSMVVIAALVGADGLGVPVIRALAQADVARGVVAGLCIVVLAIALDRILKRPQRRGSLKLPKA</sequence>
<dbReference type="PANTHER" id="PTHR47737:SF1">
    <property type="entry name" value="GLYCINE BETAINE_PROLINE BETAINE TRANSPORT SYSTEM PERMEASE PROTEIN PROW"/>
    <property type="match status" value="1"/>
</dbReference>
<dbReference type="KEGG" id="htq:FRZ44_31860"/>
<evidence type="ECO:0000256" key="2">
    <source>
        <dbReference type="ARBA" id="ARBA00022448"/>
    </source>
</evidence>
<evidence type="ECO:0000313" key="9">
    <source>
        <dbReference type="EMBL" id="QEX17883.1"/>
    </source>
</evidence>
<evidence type="ECO:0000256" key="5">
    <source>
        <dbReference type="ARBA" id="ARBA00022989"/>
    </source>
</evidence>
<keyword evidence="5 7" id="KW-1133">Transmembrane helix</keyword>
<dbReference type="OrthoDB" id="9815258at2"/>
<dbReference type="Gene3D" id="1.10.3720.10">
    <property type="entry name" value="MetI-like"/>
    <property type="match status" value="1"/>
</dbReference>
<dbReference type="FunFam" id="1.10.3720.10:FF:000001">
    <property type="entry name" value="Glycine betaine ABC transporter, permease"/>
    <property type="match status" value="1"/>
</dbReference>
<dbReference type="PROSITE" id="PS50928">
    <property type="entry name" value="ABC_TM1"/>
    <property type="match status" value="1"/>
</dbReference>
<feature type="transmembrane region" description="Helical" evidence="7">
    <location>
        <begin position="107"/>
        <end position="127"/>
    </location>
</feature>
<accession>A0A5J6MKG9</accession>
<reference evidence="9 10" key="1">
    <citation type="submission" date="2019-08" db="EMBL/GenBank/DDBJ databases">
        <title>Hyperibacter terrae gen. nov., sp. nov. and Hyperibacter viscosus sp. nov., two new members in the family Rhodospirillaceae isolated from the rhizosphere of Hypericum perforatum.</title>
        <authorList>
            <person name="Noviana Z."/>
        </authorList>
    </citation>
    <scope>NUCLEOTIDE SEQUENCE [LARGE SCALE GENOMIC DNA]</scope>
    <source>
        <strain evidence="9 10">R5913</strain>
    </source>
</reference>
<dbReference type="PANTHER" id="PTHR47737">
    <property type="entry name" value="GLYCINE BETAINE/PROLINE BETAINE TRANSPORT SYSTEM PERMEASE PROTEIN PROW"/>
    <property type="match status" value="1"/>
</dbReference>
<comment type="subcellular location">
    <subcellularLocation>
        <location evidence="1 7">Cell membrane</location>
        <topology evidence="1 7">Multi-pass membrane protein</topology>
    </subcellularLocation>
</comment>
<dbReference type="GO" id="GO:0015226">
    <property type="term" value="F:carnitine transmembrane transporter activity"/>
    <property type="evidence" value="ECO:0007669"/>
    <property type="project" value="TreeGrafter"/>
</dbReference>
<keyword evidence="3" id="KW-1003">Cell membrane</keyword>
<evidence type="ECO:0000256" key="4">
    <source>
        <dbReference type="ARBA" id="ARBA00022692"/>
    </source>
</evidence>
<evidence type="ECO:0000256" key="3">
    <source>
        <dbReference type="ARBA" id="ARBA00022475"/>
    </source>
</evidence>
<dbReference type="RefSeq" id="WP_151178099.1">
    <property type="nucleotide sequence ID" value="NZ_CP042906.1"/>
</dbReference>
<dbReference type="NCBIfam" id="TIGR03416">
    <property type="entry name" value="ABC_choXWV_perm"/>
    <property type="match status" value="1"/>
</dbReference>
<proteinExistence type="inferred from homology"/>
<feature type="transmembrane region" description="Helical" evidence="7">
    <location>
        <begin position="223"/>
        <end position="246"/>
    </location>
</feature>
<evidence type="ECO:0000256" key="1">
    <source>
        <dbReference type="ARBA" id="ARBA00004651"/>
    </source>
</evidence>
<evidence type="ECO:0000256" key="6">
    <source>
        <dbReference type="ARBA" id="ARBA00023136"/>
    </source>
</evidence>
<dbReference type="Proteomes" id="UP000326202">
    <property type="component" value="Chromosome"/>
</dbReference>
<dbReference type="InterPro" id="IPR000515">
    <property type="entry name" value="MetI-like"/>
</dbReference>
<evidence type="ECO:0000256" key="7">
    <source>
        <dbReference type="RuleBase" id="RU363032"/>
    </source>
</evidence>
<dbReference type="GO" id="GO:0005275">
    <property type="term" value="F:amine transmembrane transporter activity"/>
    <property type="evidence" value="ECO:0007669"/>
    <property type="project" value="TreeGrafter"/>
</dbReference>
<gene>
    <name evidence="9" type="ORF">FRZ44_31860</name>
</gene>
<dbReference type="GO" id="GO:0031460">
    <property type="term" value="P:glycine betaine transport"/>
    <property type="evidence" value="ECO:0007669"/>
    <property type="project" value="TreeGrafter"/>
</dbReference>
<dbReference type="InterPro" id="IPR017784">
    <property type="entry name" value="ABC_transptr_choline_permease"/>
</dbReference>
<dbReference type="SUPFAM" id="SSF161098">
    <property type="entry name" value="MetI-like"/>
    <property type="match status" value="1"/>
</dbReference>
<protein>
    <submittedName>
        <fullName evidence="9">Choline ABC transporter permease subunit</fullName>
    </submittedName>
</protein>
<dbReference type="GO" id="GO:0015871">
    <property type="term" value="P:choline transport"/>
    <property type="evidence" value="ECO:0007669"/>
    <property type="project" value="TreeGrafter"/>
</dbReference>
<feature type="transmembrane region" description="Helical" evidence="7">
    <location>
        <begin position="266"/>
        <end position="283"/>
    </location>
</feature>
<keyword evidence="10" id="KW-1185">Reference proteome</keyword>